<dbReference type="Proteomes" id="UP000824881">
    <property type="component" value="Unassembled WGS sequence"/>
</dbReference>
<name>A0ACB7IQK9_PLECO</name>
<dbReference type="EMBL" id="WQMT02000008">
    <property type="protein sequence ID" value="KAG9219789.1"/>
    <property type="molecule type" value="Genomic_DNA"/>
</dbReference>
<proteinExistence type="predicted"/>
<accession>A0ACB7IQK9</accession>
<evidence type="ECO:0000313" key="2">
    <source>
        <dbReference type="Proteomes" id="UP000824881"/>
    </source>
</evidence>
<sequence length="1097" mass="123604">MSPVVDVPSSSSFEGAAHVVTPSPYDRDTTDIVWSCLAVIFCCTWVAIHPNVPHYGIRASRWKMLRRRVLLMLWAILVPELMVMWAVRQWFEAGQAVEDYHTNATGTIIVNKSTKSSKWTRMHGFFLVMGGYSLTVDGKEVNSLRAEDHWTTWNHQHFFICVRRPSGIALIAWPTPRVEEIQDKSKGDALAKLLILGQVAWFILQLVARFASHLVVTELEVVTLSYASINALLYFFWWDKPLDVHEPILIEGKLHDTPTSSPHYDDDTDNPRWGFVWGQVIFQLHAMLIEEPRSMSLHPLVLVHLDHPSKSEKYSLALCGLAGSLFGVIHCIAWHFQFPTTAEKVMWRVASILVTAAPLLWYLIVSAIVMLLKKKTTSEISGASRWVIVLLGSLIRAIKRDTLAAELEKDPQLSTAKRQQRSQALTSNMAYASLERQLAAVKTTKMELEAKVREKDVLIEQLERDRRWFSDLEKKEREEKERERAEHDEERSRTEAELRSLRTMLNDLREEHADTEDALSSLSRSSKHTIASQSTSLSSLTRQNAILTASLAESERIAASRAHELTDLQSELEALRALKERVDKGAKDVETMGVVRDELHRQAGHTRKLEMMNERLSAEVRGLRERQTSVEVLREEKRALERKVAGLEEMREKAIRLEAEVEAARRERAQWAHNSSQSSISVSVTSALTELRLAHARLLEEHGATTATLRERDSRIGTLTRELAESQETITSLEKSIRVYAAKLERSEGKALLAERQVGFLEAMLASYDAEAAHDNQQSTMMDADAGSSSMSRLRVKQLEEMVDEYRKANDRLMKSLDDIGVDPLSGGKDIQRLKQELSEAQSARVALESDLKTRQEETQEQLARIDKLEQELFELSGEVAGGRHVPPGVRVLSMKDNPEEKWFNLRQEALDRLRGENEALMARLRELEDQQPALSSNNMPPSSPNTLNTSNTPNAPASAPAHLVPRESYELAISKTTALAAELAQKDTRLQRLQQVFASKSAEFREAIASILGVKLAFYPNGQVRVTSIFDLNASFVFQPERKGGGTMQLVGQGESVSEDLLGLMQTWIVKEQCIPAFVALVTLDCYEKAKAAGEV</sequence>
<gene>
    <name evidence="1" type="ORF">CCMSSC00406_0008166</name>
</gene>
<protein>
    <submittedName>
        <fullName evidence="1">Uncharacterized protein</fullName>
    </submittedName>
</protein>
<comment type="caution">
    <text evidence="1">The sequence shown here is derived from an EMBL/GenBank/DDBJ whole genome shotgun (WGS) entry which is preliminary data.</text>
</comment>
<evidence type="ECO:0000313" key="1">
    <source>
        <dbReference type="EMBL" id="KAG9219789.1"/>
    </source>
</evidence>
<organism evidence="1 2">
    <name type="scientific">Pleurotus cornucopiae</name>
    <name type="common">Cornucopia mushroom</name>
    <dbReference type="NCBI Taxonomy" id="5321"/>
    <lineage>
        <taxon>Eukaryota</taxon>
        <taxon>Fungi</taxon>
        <taxon>Dikarya</taxon>
        <taxon>Basidiomycota</taxon>
        <taxon>Agaricomycotina</taxon>
        <taxon>Agaricomycetes</taxon>
        <taxon>Agaricomycetidae</taxon>
        <taxon>Agaricales</taxon>
        <taxon>Pleurotineae</taxon>
        <taxon>Pleurotaceae</taxon>
        <taxon>Pleurotus</taxon>
    </lineage>
</organism>
<reference evidence="1 2" key="1">
    <citation type="journal article" date="2021" name="Appl. Environ. Microbiol.">
        <title>Genetic linkage and physical mapping for an oyster mushroom Pleurotus cornucopiae and QTL analysis for the trait cap color.</title>
        <authorList>
            <person name="Zhang Y."/>
            <person name="Gao W."/>
            <person name="Sonnenberg A."/>
            <person name="Chen Q."/>
            <person name="Zhang J."/>
            <person name="Huang C."/>
        </authorList>
    </citation>
    <scope>NUCLEOTIDE SEQUENCE [LARGE SCALE GENOMIC DNA]</scope>
    <source>
        <strain evidence="1">CCMSSC00406</strain>
    </source>
</reference>
<keyword evidence="2" id="KW-1185">Reference proteome</keyword>